<dbReference type="Pfam" id="PF02016">
    <property type="entry name" value="Peptidase_S66"/>
    <property type="match status" value="1"/>
</dbReference>
<gene>
    <name evidence="5" type="primary">mccF</name>
    <name evidence="5" type="ORF">FMV2238Y02_21790</name>
</gene>
<dbReference type="AlphaFoldDB" id="A0A3P5Y276"/>
<protein>
    <submittedName>
        <fullName evidence="5">Microcin C7 self-immunity protein MccF</fullName>
    </submittedName>
</protein>
<proteinExistence type="inferred from homology"/>
<dbReference type="PANTHER" id="PTHR30237:SF4">
    <property type="entry name" value="LD-CARBOXYPEPTIDASE C-TERMINAL DOMAIN-CONTAINING PROTEIN"/>
    <property type="match status" value="1"/>
</dbReference>
<sequence length="341" mass="38012">MIQKVGIVSLSSGILGEDMVKHELDLGIKRLKALGLDPVFLPNALKGLEYLKSHPEARAADLMEAFADPTIDMVLCAIGGDDTHRLLPFLFSDKQLEKVMQEKVFLGFSDTTINHLMLHKLGLKTFYGQSFLADICELEEEMLPYSLAYFKELIETGSIAAIKPSDVWYDDRTDFSQAALGTKRVVHSNQGFKLLRGPAQFSGEILGGCLESLYQIFDGARYADSVLLCQQYDLFPSLSDWGGKILLLETSEEKPNPTLYRHMLEALEETGIFSVISGVLVGKPMDEIYYDDYQNILLEVIDTAIPILYNVSIGHATPRAIVPFGVKAFVDANQQLIRFDC</sequence>
<keyword evidence="2" id="KW-0378">Hydrolase</keyword>
<comment type="similarity">
    <text evidence="1">Belongs to the peptidase S66 family.</text>
</comment>
<dbReference type="Gene3D" id="3.40.50.10740">
    <property type="entry name" value="Class I glutamine amidotransferase-like"/>
    <property type="match status" value="1"/>
</dbReference>
<dbReference type="RefSeq" id="WP_125074920.1">
    <property type="nucleotide sequence ID" value="NZ_CP053792.1"/>
</dbReference>
<dbReference type="PIRSF" id="PIRSF028757">
    <property type="entry name" value="LD-carboxypeptidase"/>
    <property type="match status" value="1"/>
</dbReference>
<dbReference type="Pfam" id="PF17676">
    <property type="entry name" value="Peptidase_S66C"/>
    <property type="match status" value="1"/>
</dbReference>
<dbReference type="InterPro" id="IPR027478">
    <property type="entry name" value="LdcA_N"/>
</dbReference>
<organism evidence="5 6">
    <name type="scientific">Streptococcus canis</name>
    <dbReference type="NCBI Taxonomy" id="1329"/>
    <lineage>
        <taxon>Bacteria</taxon>
        <taxon>Bacillati</taxon>
        <taxon>Bacillota</taxon>
        <taxon>Bacilli</taxon>
        <taxon>Lactobacillales</taxon>
        <taxon>Streptococcaceae</taxon>
        <taxon>Streptococcus</taxon>
    </lineage>
</organism>
<feature type="domain" description="LD-carboxypeptidase C-terminal" evidence="4">
    <location>
        <begin position="202"/>
        <end position="328"/>
    </location>
</feature>
<evidence type="ECO:0000313" key="6">
    <source>
        <dbReference type="Proteomes" id="UP000280759"/>
    </source>
</evidence>
<dbReference type="InterPro" id="IPR029062">
    <property type="entry name" value="Class_I_gatase-like"/>
</dbReference>
<feature type="domain" description="LD-carboxypeptidase N-terminal" evidence="3">
    <location>
        <begin position="5"/>
        <end position="128"/>
    </location>
</feature>
<evidence type="ECO:0000313" key="5">
    <source>
        <dbReference type="EMBL" id="VDC43660.1"/>
    </source>
</evidence>
<dbReference type="PANTHER" id="PTHR30237">
    <property type="entry name" value="MURAMOYLTETRAPEPTIDE CARBOXYPEPTIDASE"/>
    <property type="match status" value="1"/>
</dbReference>
<dbReference type="GO" id="GO:0016787">
    <property type="term" value="F:hydrolase activity"/>
    <property type="evidence" value="ECO:0007669"/>
    <property type="project" value="UniProtKB-KW"/>
</dbReference>
<name>A0A3P5Y276_STRCB</name>
<dbReference type="SUPFAM" id="SSF141986">
    <property type="entry name" value="LD-carboxypeptidase A C-terminal domain-like"/>
    <property type="match status" value="1"/>
</dbReference>
<dbReference type="InterPro" id="IPR027461">
    <property type="entry name" value="Carboxypeptidase_A_C_sf"/>
</dbReference>
<dbReference type="EMBL" id="UXEP01000052">
    <property type="protein sequence ID" value="VDC43660.1"/>
    <property type="molecule type" value="Genomic_DNA"/>
</dbReference>
<dbReference type="Gene3D" id="3.50.30.60">
    <property type="entry name" value="LD-carboxypeptidase A C-terminal domain-like"/>
    <property type="match status" value="1"/>
</dbReference>
<dbReference type="InterPro" id="IPR040449">
    <property type="entry name" value="Peptidase_S66_N"/>
</dbReference>
<evidence type="ECO:0000256" key="2">
    <source>
        <dbReference type="ARBA" id="ARBA00022801"/>
    </source>
</evidence>
<accession>A0A3P5Y276</accession>
<dbReference type="InterPro" id="IPR040921">
    <property type="entry name" value="Peptidase_S66C"/>
</dbReference>
<dbReference type="SUPFAM" id="SSF52317">
    <property type="entry name" value="Class I glutamine amidotransferase-like"/>
    <property type="match status" value="1"/>
</dbReference>
<evidence type="ECO:0000259" key="3">
    <source>
        <dbReference type="Pfam" id="PF02016"/>
    </source>
</evidence>
<reference evidence="5 6" key="1">
    <citation type="submission" date="2018-10" db="EMBL/GenBank/DDBJ databases">
        <authorList>
            <consortium name="Molecular Microbiology and Infection Unit (UMMI)"/>
            <person name="Machado M."/>
        </authorList>
    </citation>
    <scope>NUCLEOTIDE SEQUENCE [LARGE SCALE GENOMIC DNA]</scope>
    <source>
        <strain evidence="5">FMV2238.02</strain>
    </source>
</reference>
<evidence type="ECO:0000259" key="4">
    <source>
        <dbReference type="Pfam" id="PF17676"/>
    </source>
</evidence>
<keyword evidence="6" id="KW-1185">Reference proteome</keyword>
<evidence type="ECO:0000256" key="1">
    <source>
        <dbReference type="ARBA" id="ARBA00010233"/>
    </source>
</evidence>
<dbReference type="InterPro" id="IPR003507">
    <property type="entry name" value="S66_fam"/>
</dbReference>
<dbReference type="Proteomes" id="UP000280759">
    <property type="component" value="Unassembled WGS sequence"/>
</dbReference>
<dbReference type="CDD" id="cd07062">
    <property type="entry name" value="Peptidase_S66_mccF_like"/>
    <property type="match status" value="1"/>
</dbReference>